<proteinExistence type="inferred from homology"/>
<feature type="domain" description="PARP catalytic" evidence="11">
    <location>
        <begin position="700"/>
        <end position="916"/>
    </location>
</feature>
<comment type="subcellular location">
    <subcellularLocation>
        <location evidence="1">Nucleus</location>
    </subcellularLocation>
</comment>
<evidence type="ECO:0000256" key="5">
    <source>
        <dbReference type="ARBA" id="ARBA00023027"/>
    </source>
</evidence>
<dbReference type="PROSITE" id="PS51059">
    <property type="entry name" value="PARP_CATALYTIC"/>
    <property type="match status" value="1"/>
</dbReference>
<keyword evidence="9" id="KW-0175">Coiled coil</keyword>
<evidence type="ECO:0000256" key="4">
    <source>
        <dbReference type="ARBA" id="ARBA00022695"/>
    </source>
</evidence>
<reference evidence="12" key="3">
    <citation type="submission" date="2025-09" db="UniProtKB">
        <authorList>
            <consortium name="Ensembl"/>
        </authorList>
    </citation>
    <scope>IDENTIFICATION</scope>
    <source>
        <strain evidence="12">Glennie</strain>
    </source>
</reference>
<evidence type="ECO:0000256" key="3">
    <source>
        <dbReference type="ARBA" id="ARBA00022679"/>
    </source>
</evidence>
<dbReference type="SUPFAM" id="SSF56399">
    <property type="entry name" value="ADP-ribosylation"/>
    <property type="match status" value="1"/>
</dbReference>
<dbReference type="CDD" id="cd12547">
    <property type="entry name" value="RRM1_2_PAR10"/>
    <property type="match status" value="2"/>
</dbReference>
<gene>
    <name evidence="12" type="primary">PARP10</name>
</gene>
<dbReference type="GO" id="GO:0016779">
    <property type="term" value="F:nucleotidyltransferase activity"/>
    <property type="evidence" value="ECO:0007669"/>
    <property type="project" value="UniProtKB-KW"/>
</dbReference>
<dbReference type="GO" id="GO:0005737">
    <property type="term" value="C:cytoplasm"/>
    <property type="evidence" value="ECO:0000318"/>
    <property type="project" value="GO_Central"/>
</dbReference>
<dbReference type="GeneTree" id="ENSGT00940000162035"/>
<accession>F6TYG6</accession>
<evidence type="ECO:0000256" key="6">
    <source>
        <dbReference type="ARBA" id="ARBA00023242"/>
    </source>
</evidence>
<reference evidence="12" key="2">
    <citation type="submission" date="2025-08" db="UniProtKB">
        <authorList>
            <consortium name="Ensembl"/>
        </authorList>
    </citation>
    <scope>IDENTIFICATION</scope>
    <source>
        <strain evidence="12">Glennie</strain>
    </source>
</reference>
<dbReference type="OMA" id="DHWLQGS"/>
<evidence type="ECO:0000259" key="11">
    <source>
        <dbReference type="PROSITE" id="PS51059"/>
    </source>
</evidence>
<dbReference type="InterPro" id="IPR012317">
    <property type="entry name" value="Poly(ADP-ribose)pol_cat_dom"/>
</dbReference>
<sequence>MWGSEVEVRALPLDLPDELLLLYFESRRRSGGGPLRGWRRRGPGATLSFRDPEAAARVLSRDDHVLQGVSLVLRPGAPRDPRRLLLQGLEPGTAPDLLELYVEALLGGGSSDPGGAFLPRPQLSPLVSPPEFDDLVARASRRPLAGAPVTVAWVPRPLAVRVQPLDGGTLDTELLELYFESTRRSGGGPLEGLRPLPGQQGIVVSFRHWDVAERVLQKSHRLQGSELGVTPHYDFLEPDDKDGAPESQESGPAEPENSDLEGRRVTRGQEAPRSPAVAGGPAPGSPAAMGPPGPVDALPLPGPPVSVGPKGTPESPAGALSELLTEPQPEPLPQEAPVGLAEAVVPEEPLEPAEVLVPMEPGALRYLQLHHQDLLTGLRDVVLCPLDASDVAGFRARACRAAEEFLQSLLGSVGCQTLPLTLPGSARFLLSTEGQTLLRDLEVCFQCAIGTERGLAATFLIPIPTLPGAPTPNFSTLPPRPALHPGQRPFPSPRSSSHPFLLPLVPLPPSPPVACPEEIKALLAVLEGPGEEEEEEEDGEAEDEAAERALAEARQQSLASFRREQNLDEEAALLLALQRSLEPQEREQEDLERALALSLLEVRGAERDPALGRLLVHVAFEQDLGELEAALEEALKAHLSQEVVVGVEPQALPEGLFARLERHYGVSVALSGDVATLRGFGPQPARAARRLAAHLGLDLPRALAQAPKGEVRLEPLEESGEEFQQITRDFYGSLDDVREIRVVKVERLLHPLLQRQYELQRQRLERLCPRRPVERTLYHGTSAQAVPEICLHGFSRNFCGLNAALYGQGVYFAVQAGLSVQDRYSPCDAQGHKAVFVARVLTGEYTAGKPGLRAPPLRRATGNAPLRYDSVVDCPRQPSIFVIFHDTRRCPAFLITCQRRPSPPSGPGRPEADPAS</sequence>
<dbReference type="InParanoid" id="F6TYG6"/>
<dbReference type="CDD" id="cd01439">
    <property type="entry name" value="TCCD_inducible_PARP_like"/>
    <property type="match status" value="1"/>
</dbReference>
<dbReference type="InterPro" id="IPR057051">
    <property type="entry name" value="PARP14_RPM_1"/>
</dbReference>
<dbReference type="FunFam" id="3.90.228.10:FF:000008">
    <property type="entry name" value="Poly [ADP-ribose] polymerase"/>
    <property type="match status" value="1"/>
</dbReference>
<dbReference type="AlphaFoldDB" id="F6TYG6"/>
<protein>
    <recommendedName>
        <fullName evidence="8">Poly [ADP-ribose] polymerase</fullName>
        <shortName evidence="8">PARP</shortName>
        <ecNumber evidence="8">2.4.2.-</ecNumber>
    </recommendedName>
</protein>
<dbReference type="GO" id="GO:0003950">
    <property type="term" value="F:NAD+ poly-ADP-ribosyltransferase activity"/>
    <property type="evidence" value="ECO:0000318"/>
    <property type="project" value="GO_Central"/>
</dbReference>
<dbReference type="FunCoup" id="F6TYG6">
    <property type="interactions" value="982"/>
</dbReference>
<feature type="compositionally biased region" description="Pro residues" evidence="10">
    <location>
        <begin position="289"/>
        <end position="306"/>
    </location>
</feature>
<evidence type="ECO:0000313" key="13">
    <source>
        <dbReference type="Proteomes" id="UP000002279"/>
    </source>
</evidence>
<keyword evidence="4" id="KW-0548">Nucleotidyltransferase</keyword>
<evidence type="ECO:0000256" key="7">
    <source>
        <dbReference type="ARBA" id="ARBA00024347"/>
    </source>
</evidence>
<dbReference type="InterPro" id="IPR034464">
    <property type="entry name" value="PAR10_RRM1_2"/>
</dbReference>
<dbReference type="Pfam" id="PF23222">
    <property type="entry name" value="RRM_PARP14_1"/>
    <property type="match status" value="1"/>
</dbReference>
<comment type="similarity">
    <text evidence="7">Belongs to the ARTD/PARP family.</text>
</comment>
<reference evidence="12 13" key="1">
    <citation type="journal article" date="2008" name="Nature">
        <title>Genome analysis of the platypus reveals unique signatures of evolution.</title>
        <authorList>
            <person name="Warren W.C."/>
            <person name="Hillier L.W."/>
            <person name="Marshall Graves J.A."/>
            <person name="Birney E."/>
            <person name="Ponting C.P."/>
            <person name="Grutzner F."/>
            <person name="Belov K."/>
            <person name="Miller W."/>
            <person name="Clarke L."/>
            <person name="Chinwalla A.T."/>
            <person name="Yang S.P."/>
            <person name="Heger A."/>
            <person name="Locke D.P."/>
            <person name="Miethke P."/>
            <person name="Waters P.D."/>
            <person name="Veyrunes F."/>
            <person name="Fulton L."/>
            <person name="Fulton B."/>
            <person name="Graves T."/>
            <person name="Wallis J."/>
            <person name="Puente X.S."/>
            <person name="Lopez-Otin C."/>
            <person name="Ordonez G.R."/>
            <person name="Eichler E.E."/>
            <person name="Chen L."/>
            <person name="Cheng Z."/>
            <person name="Deakin J.E."/>
            <person name="Alsop A."/>
            <person name="Thompson K."/>
            <person name="Kirby P."/>
            <person name="Papenfuss A.T."/>
            <person name="Wakefield M.J."/>
            <person name="Olender T."/>
            <person name="Lancet D."/>
            <person name="Huttley G.A."/>
            <person name="Smit A.F."/>
            <person name="Pask A."/>
            <person name="Temple-Smith P."/>
            <person name="Batzer M.A."/>
            <person name="Walker J.A."/>
            <person name="Konkel M.K."/>
            <person name="Harris R.S."/>
            <person name="Whittington C.M."/>
            <person name="Wong E.S."/>
            <person name="Gemmell N.J."/>
            <person name="Buschiazzo E."/>
            <person name="Vargas Jentzsch I.M."/>
            <person name="Merkel A."/>
            <person name="Schmitz J."/>
            <person name="Zemann A."/>
            <person name="Churakov G."/>
            <person name="Kriegs J.O."/>
            <person name="Brosius J."/>
            <person name="Murchison E.P."/>
            <person name="Sachidanandam R."/>
            <person name="Smith C."/>
            <person name="Hannon G.J."/>
            <person name="Tsend-Ayush E."/>
            <person name="McMillan D."/>
            <person name="Attenborough R."/>
            <person name="Rens W."/>
            <person name="Ferguson-Smith M."/>
            <person name="Lefevre C.M."/>
            <person name="Sharp J.A."/>
            <person name="Nicholas K.R."/>
            <person name="Ray D.A."/>
            <person name="Kube M."/>
            <person name="Reinhardt R."/>
            <person name="Pringle T.H."/>
            <person name="Taylor J."/>
            <person name="Jones R.C."/>
            <person name="Nixon B."/>
            <person name="Dacheux J.L."/>
            <person name="Niwa H."/>
            <person name="Sekita Y."/>
            <person name="Huang X."/>
            <person name="Stark A."/>
            <person name="Kheradpour P."/>
            <person name="Kellis M."/>
            <person name="Flicek P."/>
            <person name="Chen Y."/>
            <person name="Webber C."/>
            <person name="Hardison R."/>
            <person name="Nelson J."/>
            <person name="Hallsworth-Pepin K."/>
            <person name="Delehaunty K."/>
            <person name="Markovic C."/>
            <person name="Minx P."/>
            <person name="Feng Y."/>
            <person name="Kremitzki C."/>
            <person name="Mitreva M."/>
            <person name="Glasscock J."/>
            <person name="Wylie T."/>
            <person name="Wohldmann P."/>
            <person name="Thiru P."/>
            <person name="Nhan M.N."/>
            <person name="Pohl C.S."/>
            <person name="Smith S.M."/>
            <person name="Hou S."/>
            <person name="Nefedov M."/>
            <person name="de Jong P.J."/>
            <person name="Renfree M.B."/>
            <person name="Mardis E.R."/>
            <person name="Wilson R.K."/>
        </authorList>
    </citation>
    <scope>NUCLEOTIDE SEQUENCE [LARGE SCALE GENOMIC DNA]</scope>
    <source>
        <strain evidence="12 13">Glennie</strain>
    </source>
</reference>
<keyword evidence="5 8" id="KW-0520">NAD</keyword>
<dbReference type="Gene3D" id="3.30.70.330">
    <property type="match status" value="2"/>
</dbReference>
<dbReference type="PROSITE" id="PS50330">
    <property type="entry name" value="UIM"/>
    <property type="match status" value="1"/>
</dbReference>
<dbReference type="HOGENOM" id="CLU_011681_0_0_1"/>
<keyword evidence="2 8" id="KW-0328">Glycosyltransferase</keyword>
<dbReference type="InterPro" id="IPR012677">
    <property type="entry name" value="Nucleotide-bd_a/b_plait_sf"/>
</dbReference>
<evidence type="ECO:0000256" key="1">
    <source>
        <dbReference type="ARBA" id="ARBA00004123"/>
    </source>
</evidence>
<evidence type="ECO:0000256" key="2">
    <source>
        <dbReference type="ARBA" id="ARBA00022676"/>
    </source>
</evidence>
<dbReference type="InterPro" id="IPR052056">
    <property type="entry name" value="Mono-ARTD/PARP"/>
</dbReference>
<keyword evidence="3 8" id="KW-0808">Transferase</keyword>
<dbReference type="EC" id="2.4.2.-" evidence="8"/>
<dbReference type="Pfam" id="PF00644">
    <property type="entry name" value="PARP"/>
    <property type="match status" value="1"/>
</dbReference>
<dbReference type="Gene3D" id="3.90.228.10">
    <property type="match status" value="1"/>
</dbReference>
<dbReference type="InterPro" id="IPR003903">
    <property type="entry name" value="UIM_dom"/>
</dbReference>
<keyword evidence="6" id="KW-0539">Nucleus</keyword>
<dbReference type="PANTHER" id="PTHR14453:SF94">
    <property type="entry name" value="PROTEIN MONO-ADP-RIBOSYLTRANSFERASE PARP10"/>
    <property type="match status" value="1"/>
</dbReference>
<evidence type="ECO:0000256" key="10">
    <source>
        <dbReference type="SAM" id="MobiDB-lite"/>
    </source>
</evidence>
<evidence type="ECO:0000256" key="8">
    <source>
        <dbReference type="RuleBase" id="RU362114"/>
    </source>
</evidence>
<name>F6TYG6_ORNAN</name>
<keyword evidence="13" id="KW-1185">Reference proteome</keyword>
<dbReference type="GO" id="GO:0005634">
    <property type="term" value="C:nucleus"/>
    <property type="evidence" value="ECO:0000318"/>
    <property type="project" value="GO_Central"/>
</dbReference>
<dbReference type="PANTHER" id="PTHR14453">
    <property type="entry name" value="PARP/ZINC FINGER CCCH TYPE DOMAIN CONTAINING PROTEIN"/>
    <property type="match status" value="1"/>
</dbReference>
<feature type="region of interest" description="Disordered" evidence="10">
    <location>
        <begin position="227"/>
        <end position="319"/>
    </location>
</feature>
<dbReference type="Proteomes" id="UP000002279">
    <property type="component" value="Chromosome 4"/>
</dbReference>
<dbReference type="GO" id="GO:0010629">
    <property type="term" value="P:negative regulation of gene expression"/>
    <property type="evidence" value="ECO:0000318"/>
    <property type="project" value="GO_Central"/>
</dbReference>
<feature type="coiled-coil region" evidence="9">
    <location>
        <begin position="536"/>
        <end position="637"/>
    </location>
</feature>
<organism evidence="12 13">
    <name type="scientific">Ornithorhynchus anatinus</name>
    <name type="common">Duckbill platypus</name>
    <dbReference type="NCBI Taxonomy" id="9258"/>
    <lineage>
        <taxon>Eukaryota</taxon>
        <taxon>Metazoa</taxon>
        <taxon>Chordata</taxon>
        <taxon>Craniata</taxon>
        <taxon>Vertebrata</taxon>
        <taxon>Euteleostomi</taxon>
        <taxon>Mammalia</taxon>
        <taxon>Monotremata</taxon>
        <taxon>Ornithorhynchidae</taxon>
        <taxon>Ornithorhynchus</taxon>
    </lineage>
</organism>
<feature type="compositionally biased region" description="Low complexity" evidence="10">
    <location>
        <begin position="271"/>
        <end position="288"/>
    </location>
</feature>
<dbReference type="GO" id="GO:0003714">
    <property type="term" value="F:transcription corepressor activity"/>
    <property type="evidence" value="ECO:0000318"/>
    <property type="project" value="GO_Central"/>
</dbReference>
<dbReference type="Ensembl" id="ENSOANT00000020738.2">
    <property type="protein sequence ID" value="ENSOANP00000020735.2"/>
    <property type="gene ID" value="ENSOANG00000013123.2"/>
</dbReference>
<dbReference type="Pfam" id="PF23085">
    <property type="entry name" value="RRM_PARP14_3"/>
    <property type="match status" value="1"/>
</dbReference>
<evidence type="ECO:0000313" key="12">
    <source>
        <dbReference type="Ensembl" id="ENSOANP00000020735.2"/>
    </source>
</evidence>
<dbReference type="Bgee" id="ENSOANG00000013123">
    <property type="expression patterns" value="Expressed in liver and 7 other cell types or tissues"/>
</dbReference>
<evidence type="ECO:0000256" key="9">
    <source>
        <dbReference type="SAM" id="Coils"/>
    </source>
</evidence>